<dbReference type="PATRIC" id="fig|688269.3.peg.49"/>
<dbReference type="HOGENOM" id="CLU_140224_0_0_0"/>
<evidence type="ECO:0008006" key="3">
    <source>
        <dbReference type="Google" id="ProtNLM"/>
    </source>
</evidence>
<dbReference type="EMBL" id="CP002351">
    <property type="protein sequence ID" value="AEH50155.1"/>
    <property type="molecule type" value="Genomic_DNA"/>
</dbReference>
<dbReference type="AlphaFoldDB" id="F7YU59"/>
<dbReference type="eggNOG" id="COG4109">
    <property type="taxonomic scope" value="Bacteria"/>
</dbReference>
<gene>
    <name evidence="1" type="ORF">Theth_0048</name>
</gene>
<dbReference type="STRING" id="688269.Theth_0048"/>
<dbReference type="KEGG" id="tta:Theth_0048"/>
<keyword evidence="2" id="KW-1185">Reference proteome</keyword>
<reference evidence="1 2" key="1">
    <citation type="submission" date="2010-11" db="EMBL/GenBank/DDBJ databases">
        <title>The complete genome of Thermotoga thermarum DSM 5069.</title>
        <authorList>
            <consortium name="US DOE Joint Genome Institute (JGI-PGF)"/>
            <person name="Lucas S."/>
            <person name="Copeland A."/>
            <person name="Lapidus A."/>
            <person name="Bruce D."/>
            <person name="Goodwin L."/>
            <person name="Pitluck S."/>
            <person name="Kyrpides N."/>
            <person name="Mavromatis K."/>
            <person name="Ivanova N."/>
            <person name="Zeytun A."/>
            <person name="Brettin T."/>
            <person name="Detter J.C."/>
            <person name="Tapia R."/>
            <person name="Han C."/>
            <person name="Land M."/>
            <person name="Hauser L."/>
            <person name="Markowitz V."/>
            <person name="Cheng J.-F."/>
            <person name="Hugenholtz P."/>
            <person name="Woyke T."/>
            <person name="Wu D."/>
            <person name="Spring S."/>
            <person name="Schroeder M."/>
            <person name="Brambilla E."/>
            <person name="Klenk H.-P."/>
            <person name="Eisen J.A."/>
        </authorList>
    </citation>
    <scope>NUCLEOTIDE SEQUENCE [LARGE SCALE GENOMIC DNA]</scope>
    <source>
        <strain evidence="1 2">DSM 5069</strain>
    </source>
</reference>
<name>F7YU59_9THEM</name>
<dbReference type="Gene3D" id="3.40.1390.20">
    <property type="entry name" value="HprK N-terminal domain-like"/>
    <property type="match status" value="1"/>
</dbReference>
<dbReference type="OrthoDB" id="9800390at2"/>
<dbReference type="InterPro" id="IPR028979">
    <property type="entry name" value="Ser_kin/Pase_Hpr-like_N_sf"/>
</dbReference>
<organism evidence="1 2">
    <name type="scientific">Pseudothermotoga thermarum DSM 5069</name>
    <dbReference type="NCBI Taxonomy" id="688269"/>
    <lineage>
        <taxon>Bacteria</taxon>
        <taxon>Thermotogati</taxon>
        <taxon>Thermotogota</taxon>
        <taxon>Thermotogae</taxon>
        <taxon>Thermotogales</taxon>
        <taxon>Thermotogaceae</taxon>
        <taxon>Pseudothermotoga</taxon>
    </lineage>
</organism>
<proteinExistence type="predicted"/>
<dbReference type="Proteomes" id="UP000006804">
    <property type="component" value="Chromosome"/>
</dbReference>
<evidence type="ECO:0000313" key="2">
    <source>
        <dbReference type="Proteomes" id="UP000006804"/>
    </source>
</evidence>
<accession>F7YU59</accession>
<dbReference type="RefSeq" id="WP_013931379.1">
    <property type="nucleotide sequence ID" value="NC_015707.1"/>
</dbReference>
<protein>
    <recommendedName>
        <fullName evidence="3">DRTGG domain-containing protein</fullName>
    </recommendedName>
</protein>
<evidence type="ECO:0000313" key="1">
    <source>
        <dbReference type="EMBL" id="AEH50155.1"/>
    </source>
</evidence>
<sequence length="117" mass="12924">MKLSEILQELKATVLANPHLVDQLEFEYVAASDLMSDVLAIARPNMLLLTGLSTPQVVRTADVVGLKAVVITRRDVVPEETIKLAQACGIVLAVTKMTMFEACGRLYCKRLKPIWEV</sequence>
<dbReference type="SUPFAM" id="SSF75138">
    <property type="entry name" value="HprK N-terminal domain-like"/>
    <property type="match status" value="1"/>
</dbReference>